<evidence type="ECO:0000256" key="1">
    <source>
        <dbReference type="ARBA" id="ARBA00004141"/>
    </source>
</evidence>
<keyword evidence="4 5" id="KW-0472">Membrane</keyword>
<sequence length="405" mass="47005">MMKLSRYVDLYYFPFFLFFIIITGYWDSLMRNFISLIFPLFIILYFLSKKRINLRINIQVVLIYFYIIICIISSLLAFDVFNSLYYSLRVIVFFLLVASFYHWLNDYNKLILTLKAFTLCGLSLSFSIIYGRYFGQVVIEAEGIIRSGGFFSNVNSAGFILYCASIFTFLLYLLEKKNIYVYAILLMVITLILTGSRASMLALGTFVLIYNFRYKLTKKVLLTILSGLLFSGGMLYFFKDKIMSSLRLERGLSARDILYNVGLDITSDNIFFGIGLGNLKYVGPAYVNSYPIGQWQKDDILKVGIQSSHNLFIETSAELGVFGIIFLVLILFKIGKKYFYGIKRNILHKNLYYLIWAFFVGSIIRCLFESNGILNRGWITMDISFWVLFVIFERFSSIINTSEKL</sequence>
<keyword evidence="3 5" id="KW-1133">Transmembrane helix</keyword>
<feature type="transmembrane region" description="Helical" evidence="5">
    <location>
        <begin position="311"/>
        <end position="331"/>
    </location>
</feature>
<dbReference type="STRING" id="926559.JoomaDRAFT_2505"/>
<dbReference type="HOGENOM" id="CLU_679306_0_0_10"/>
<dbReference type="Proteomes" id="UP000004690">
    <property type="component" value="Unassembled WGS sequence"/>
</dbReference>
<dbReference type="InterPro" id="IPR051533">
    <property type="entry name" value="WaaL-like"/>
</dbReference>
<dbReference type="PANTHER" id="PTHR37422:SF17">
    <property type="entry name" value="O-ANTIGEN LIGASE"/>
    <property type="match status" value="1"/>
</dbReference>
<feature type="transmembrane region" description="Helical" evidence="5">
    <location>
        <begin position="84"/>
        <end position="104"/>
    </location>
</feature>
<gene>
    <name evidence="7" type="ORF">JoomaDRAFT_2505</name>
</gene>
<reference evidence="7 8" key="1">
    <citation type="submission" date="2012-02" db="EMBL/GenBank/DDBJ databases">
        <title>Improved High-Quality Draft genome of Joostella marina DSM 19592.</title>
        <authorList>
            <consortium name="US DOE Joint Genome Institute (JGI-PGF)"/>
            <person name="Lucas S."/>
            <person name="Copeland A."/>
            <person name="Lapidus A."/>
            <person name="Bruce D."/>
            <person name="Goodwin L."/>
            <person name="Pitluck S."/>
            <person name="Peters L."/>
            <person name="Chertkov O."/>
            <person name="Ovchinnikova G."/>
            <person name="Kyrpides N."/>
            <person name="Mavromatis K."/>
            <person name="Detter J.C."/>
            <person name="Han C."/>
            <person name="Land M."/>
            <person name="Hauser L."/>
            <person name="Markowitz V."/>
            <person name="Cheng J.-F."/>
            <person name="Hugenholtz P."/>
            <person name="Woyke T."/>
            <person name="Wu D."/>
            <person name="Tindall B."/>
            <person name="Brambilla E."/>
            <person name="Klenk H.-P."/>
            <person name="Eisen J.A."/>
        </authorList>
    </citation>
    <scope>NUCLEOTIDE SEQUENCE [LARGE SCALE GENOMIC DNA]</scope>
    <source>
        <strain evidence="7 8">DSM 19592</strain>
    </source>
</reference>
<keyword evidence="7" id="KW-0436">Ligase</keyword>
<dbReference type="GO" id="GO:0016874">
    <property type="term" value="F:ligase activity"/>
    <property type="evidence" value="ECO:0007669"/>
    <property type="project" value="UniProtKB-KW"/>
</dbReference>
<feature type="transmembrane region" description="Helical" evidence="5">
    <location>
        <begin position="181"/>
        <end position="208"/>
    </location>
</feature>
<evidence type="ECO:0000259" key="6">
    <source>
        <dbReference type="Pfam" id="PF04932"/>
    </source>
</evidence>
<dbReference type="InterPro" id="IPR007016">
    <property type="entry name" value="O-antigen_ligase-rel_domated"/>
</dbReference>
<name>I3C791_9FLAO</name>
<feature type="transmembrane region" description="Helical" evidence="5">
    <location>
        <begin position="32"/>
        <end position="48"/>
    </location>
</feature>
<evidence type="ECO:0000256" key="3">
    <source>
        <dbReference type="ARBA" id="ARBA00022989"/>
    </source>
</evidence>
<evidence type="ECO:0000313" key="7">
    <source>
        <dbReference type="EMBL" id="EIJ39484.1"/>
    </source>
</evidence>
<dbReference type="Pfam" id="PF04932">
    <property type="entry name" value="Wzy_C"/>
    <property type="match status" value="1"/>
</dbReference>
<feature type="transmembrane region" description="Helical" evidence="5">
    <location>
        <begin position="351"/>
        <end position="368"/>
    </location>
</feature>
<proteinExistence type="predicted"/>
<dbReference type="EMBL" id="JH651379">
    <property type="protein sequence ID" value="EIJ39484.1"/>
    <property type="molecule type" value="Genomic_DNA"/>
</dbReference>
<feature type="transmembrane region" description="Helical" evidence="5">
    <location>
        <begin position="7"/>
        <end position="26"/>
    </location>
</feature>
<protein>
    <submittedName>
        <fullName evidence="7">Lipid A core-O-antigen ligase-like enyme</fullName>
    </submittedName>
</protein>
<dbReference type="GO" id="GO:0016020">
    <property type="term" value="C:membrane"/>
    <property type="evidence" value="ECO:0007669"/>
    <property type="project" value="UniProtKB-SubCell"/>
</dbReference>
<feature type="transmembrane region" description="Helical" evidence="5">
    <location>
        <begin position="220"/>
        <end position="238"/>
    </location>
</feature>
<evidence type="ECO:0000313" key="8">
    <source>
        <dbReference type="Proteomes" id="UP000004690"/>
    </source>
</evidence>
<keyword evidence="2 5" id="KW-0812">Transmembrane</keyword>
<feature type="transmembrane region" description="Helical" evidence="5">
    <location>
        <begin position="60"/>
        <end position="78"/>
    </location>
</feature>
<feature type="domain" description="O-antigen ligase-related" evidence="6">
    <location>
        <begin position="183"/>
        <end position="328"/>
    </location>
</feature>
<feature type="transmembrane region" description="Helical" evidence="5">
    <location>
        <begin position="116"/>
        <end position="134"/>
    </location>
</feature>
<organism evidence="7 8">
    <name type="scientific">Galbibacter orientalis DSM 19592</name>
    <dbReference type="NCBI Taxonomy" id="926559"/>
    <lineage>
        <taxon>Bacteria</taxon>
        <taxon>Pseudomonadati</taxon>
        <taxon>Bacteroidota</taxon>
        <taxon>Flavobacteriia</taxon>
        <taxon>Flavobacteriales</taxon>
        <taxon>Flavobacteriaceae</taxon>
        <taxon>Galbibacter</taxon>
    </lineage>
</organism>
<feature type="transmembrane region" description="Helical" evidence="5">
    <location>
        <begin position="154"/>
        <end position="174"/>
    </location>
</feature>
<comment type="subcellular location">
    <subcellularLocation>
        <location evidence="1">Membrane</location>
        <topology evidence="1">Multi-pass membrane protein</topology>
    </subcellularLocation>
</comment>
<dbReference type="AlphaFoldDB" id="I3C791"/>
<dbReference type="eggNOG" id="ENOG5033KI5">
    <property type="taxonomic scope" value="Bacteria"/>
</dbReference>
<evidence type="ECO:0000256" key="4">
    <source>
        <dbReference type="ARBA" id="ARBA00023136"/>
    </source>
</evidence>
<keyword evidence="8" id="KW-1185">Reference proteome</keyword>
<accession>I3C791</accession>
<dbReference type="OrthoDB" id="1420920at2"/>
<dbReference type="PANTHER" id="PTHR37422">
    <property type="entry name" value="TEICHURONIC ACID BIOSYNTHESIS PROTEIN TUAE"/>
    <property type="match status" value="1"/>
</dbReference>
<evidence type="ECO:0000256" key="2">
    <source>
        <dbReference type="ARBA" id="ARBA00022692"/>
    </source>
</evidence>
<dbReference type="RefSeq" id="WP_008612939.1">
    <property type="nucleotide sequence ID" value="NZ_JH651379.1"/>
</dbReference>
<evidence type="ECO:0000256" key="5">
    <source>
        <dbReference type="SAM" id="Phobius"/>
    </source>
</evidence>